<organism evidence="8 9">
    <name type="scientific">Candidatus Iainarchaeum sp</name>
    <dbReference type="NCBI Taxonomy" id="3101447"/>
    <lineage>
        <taxon>Archaea</taxon>
        <taxon>Candidatus Iainarchaeota</taxon>
        <taxon>Candidatus Iainarchaeia</taxon>
        <taxon>Candidatus Iainarchaeales</taxon>
        <taxon>Candidatus Iainarchaeaceae</taxon>
        <taxon>Candidatus Iainarchaeum</taxon>
    </lineage>
</organism>
<dbReference type="InterPro" id="IPR018076">
    <property type="entry name" value="T2SS_GspF_dom"/>
</dbReference>
<evidence type="ECO:0000256" key="1">
    <source>
        <dbReference type="ARBA" id="ARBA00004651"/>
    </source>
</evidence>
<keyword evidence="3 6" id="KW-0812">Transmembrane</keyword>
<feature type="transmembrane region" description="Helical" evidence="6">
    <location>
        <begin position="296"/>
        <end position="319"/>
    </location>
</feature>
<feature type="domain" description="Type II secretion system protein GspF" evidence="7">
    <location>
        <begin position="189"/>
        <end position="315"/>
    </location>
</feature>
<keyword evidence="5 6" id="KW-0472">Membrane</keyword>
<dbReference type="PANTHER" id="PTHR35402:SF1">
    <property type="entry name" value="TYPE II SECRETION SYSTEM PROTEIN GSPF DOMAIN-CONTAINING PROTEIN"/>
    <property type="match status" value="1"/>
</dbReference>
<evidence type="ECO:0000313" key="9">
    <source>
        <dbReference type="Proteomes" id="UP000675968"/>
    </source>
</evidence>
<reference evidence="8" key="2">
    <citation type="submission" date="2021-05" db="EMBL/GenBank/DDBJ databases">
        <title>Protein family content uncovers lineage relationships and bacterial pathway maintenance mechanisms in DPANN archaea.</title>
        <authorList>
            <person name="Castelle C.J."/>
            <person name="Meheust R."/>
            <person name="Jaffe A.L."/>
            <person name="Seitz K."/>
            <person name="Gong X."/>
            <person name="Baker B.J."/>
            <person name="Banfield J.F."/>
        </authorList>
    </citation>
    <scope>NUCLEOTIDE SEQUENCE</scope>
    <source>
        <strain evidence="8">RIFCSPLOWO2_01_FULL_AR10_48_17</strain>
    </source>
</reference>
<sequence length="362" mass="39966">MSEIKEFTDVDQDTVDNIVQKMRKKEVAGTVIATEEDMQMRGEMLGKSKPAKIEIGNVGDFLDFNSQIIHGLIEFYLKLQDPLKPIAKFIAQLSATQTLNYYLHSANLKYTLNQYLAITTAITVLATLWGIVMGLLIGFILRVPFVFYPLLAVFGAVFAGTMGLFITLLVPKSIAETRGAQVSIEMPFALRHMATELRSGAGLYRTIQLIAVADYGVLSEEFARTVNEIEEGTDAKDALKNMANRVQSIAMRNALNHIVRAMKTGGNLSEVMSDIADDVSVEIRNRISEFSEKMNFFGVLFIFAGIIIPVMIAILGGISNAPLPMAFPIPLSIPLLIIFYLVVMPVILGILILYLRAIQPKA</sequence>
<dbReference type="PANTHER" id="PTHR35402">
    <property type="entry name" value="INTEGRAL MEMBRANE PROTEIN-RELATED"/>
    <property type="match status" value="1"/>
</dbReference>
<feature type="transmembrane region" description="Helical" evidence="6">
    <location>
        <begin position="147"/>
        <end position="170"/>
    </location>
</feature>
<dbReference type="InterPro" id="IPR056569">
    <property type="entry name" value="ArlJ-like"/>
</dbReference>
<proteinExistence type="predicted"/>
<feature type="transmembrane region" description="Helical" evidence="6">
    <location>
        <begin position="115"/>
        <end position="141"/>
    </location>
</feature>
<evidence type="ECO:0000313" key="8">
    <source>
        <dbReference type="EMBL" id="MBS3061194.1"/>
    </source>
</evidence>
<evidence type="ECO:0000256" key="3">
    <source>
        <dbReference type="ARBA" id="ARBA00022692"/>
    </source>
</evidence>
<protein>
    <submittedName>
        <fullName evidence="8">Type II secretion system F family protein</fullName>
    </submittedName>
</protein>
<keyword evidence="4 6" id="KW-1133">Transmembrane helix</keyword>
<dbReference type="Proteomes" id="UP000675968">
    <property type="component" value="Unassembled WGS sequence"/>
</dbReference>
<feature type="transmembrane region" description="Helical" evidence="6">
    <location>
        <begin position="331"/>
        <end position="355"/>
    </location>
</feature>
<evidence type="ECO:0000256" key="6">
    <source>
        <dbReference type="SAM" id="Phobius"/>
    </source>
</evidence>
<gene>
    <name evidence="8" type="ORF">J4215_01265</name>
</gene>
<comment type="caution">
    <text evidence="8">The sequence shown here is derived from an EMBL/GenBank/DDBJ whole genome shotgun (WGS) entry which is preliminary data.</text>
</comment>
<keyword evidence="2" id="KW-1003">Cell membrane</keyword>
<name>A0A8T4L3Y5_9ARCH</name>
<dbReference type="GO" id="GO:0005886">
    <property type="term" value="C:plasma membrane"/>
    <property type="evidence" value="ECO:0007669"/>
    <property type="project" value="UniProtKB-SubCell"/>
</dbReference>
<evidence type="ECO:0000256" key="5">
    <source>
        <dbReference type="ARBA" id="ARBA00023136"/>
    </source>
</evidence>
<dbReference type="EMBL" id="JAGVWC010000008">
    <property type="protein sequence ID" value="MBS3061194.1"/>
    <property type="molecule type" value="Genomic_DNA"/>
</dbReference>
<accession>A0A8T4L3Y5</accession>
<dbReference type="Pfam" id="PF00482">
    <property type="entry name" value="T2SSF"/>
    <property type="match status" value="1"/>
</dbReference>
<evidence type="ECO:0000256" key="2">
    <source>
        <dbReference type="ARBA" id="ARBA00022475"/>
    </source>
</evidence>
<evidence type="ECO:0000259" key="7">
    <source>
        <dbReference type="Pfam" id="PF00482"/>
    </source>
</evidence>
<dbReference type="Gene3D" id="1.20.81.30">
    <property type="entry name" value="Type II secretion system (T2SS), domain F"/>
    <property type="match status" value="1"/>
</dbReference>
<evidence type="ECO:0000256" key="4">
    <source>
        <dbReference type="ARBA" id="ARBA00022989"/>
    </source>
</evidence>
<dbReference type="InterPro" id="IPR042094">
    <property type="entry name" value="T2SS_GspF_sf"/>
</dbReference>
<reference evidence="8" key="1">
    <citation type="submission" date="2021-03" db="EMBL/GenBank/DDBJ databases">
        <authorList>
            <person name="Jaffe A."/>
        </authorList>
    </citation>
    <scope>NUCLEOTIDE SEQUENCE</scope>
    <source>
        <strain evidence="8">RIFCSPLOWO2_01_FULL_AR10_48_17</strain>
    </source>
</reference>
<comment type="subcellular location">
    <subcellularLocation>
        <location evidence="1">Cell membrane</location>
        <topology evidence="1">Multi-pass membrane protein</topology>
    </subcellularLocation>
</comment>
<dbReference type="AlphaFoldDB" id="A0A8T4L3Y5"/>